<dbReference type="EMBL" id="JAIWOZ010000005">
    <property type="protein sequence ID" value="KAH6605226.1"/>
    <property type="molecule type" value="Genomic_DNA"/>
</dbReference>
<gene>
    <name evidence="4" type="ORF">Trco_006933</name>
</gene>
<dbReference type="GO" id="GO:0016491">
    <property type="term" value="F:oxidoreductase activity"/>
    <property type="evidence" value="ECO:0007669"/>
    <property type="project" value="UniProtKB-KW"/>
</dbReference>
<dbReference type="SUPFAM" id="SSF51735">
    <property type="entry name" value="NAD(P)-binding Rossmann-fold domains"/>
    <property type="match status" value="1"/>
</dbReference>
<evidence type="ECO:0000256" key="1">
    <source>
        <dbReference type="ARBA" id="ARBA00006484"/>
    </source>
</evidence>
<name>A0A9P8TS23_9HYPO</name>
<dbReference type="Gene3D" id="3.40.50.720">
    <property type="entry name" value="NAD(P)-binding Rossmann-like Domain"/>
    <property type="match status" value="1"/>
</dbReference>
<protein>
    <submittedName>
        <fullName evidence="4">Short-chain oxidoreductase</fullName>
    </submittedName>
</protein>
<reference evidence="4" key="1">
    <citation type="submission" date="2021-08" db="EMBL/GenBank/DDBJ databases">
        <title>Chromosome-Level Trichoderma cornu-damae using Hi-C Data.</title>
        <authorList>
            <person name="Kim C.S."/>
        </authorList>
    </citation>
    <scope>NUCLEOTIDE SEQUENCE</scope>
    <source>
        <strain evidence="4">KA19-0412C</strain>
    </source>
</reference>
<keyword evidence="2" id="KW-0560">Oxidoreductase</keyword>
<evidence type="ECO:0000313" key="5">
    <source>
        <dbReference type="Proteomes" id="UP000827724"/>
    </source>
</evidence>
<dbReference type="InterPro" id="IPR051911">
    <property type="entry name" value="SDR_oxidoreductase"/>
</dbReference>
<proteinExistence type="inferred from homology"/>
<dbReference type="OrthoDB" id="1274115at2759"/>
<sequence length="296" mass="31647">HIGPRMTTLTWFITGCSSGFGEILVRQLRAAGDNVIATGRSADTRLAHLKETGASILELDVTAPAVEIQAKIDEAWGIYPGGIDIVVNNAGFVVSGAIEELTQEDMDSSLKVNFHGPLNITRAVLPRLRAKDKGTLLYVGSQAAWHADPSAGSYCSAKSALSGAVECLAKELAIFSPGIKVLIVEPGYFGTRVFSNINHVEARIPDYAQFNAGVRQFEASLVGNEPGDADKAVARMIELVKGTGMAAGKQIPLRVPLGTDGWQRVKAKCEETMKICQDWEDVAKSTDRVPVGAVQK</sequence>
<dbReference type="CDD" id="cd05374">
    <property type="entry name" value="17beta-HSD-like_SDR_c"/>
    <property type="match status" value="1"/>
</dbReference>
<dbReference type="PRINTS" id="PR00081">
    <property type="entry name" value="GDHRDH"/>
</dbReference>
<comment type="similarity">
    <text evidence="1 3">Belongs to the short-chain dehydrogenases/reductases (SDR) family.</text>
</comment>
<organism evidence="4 5">
    <name type="scientific">Trichoderma cornu-damae</name>
    <dbReference type="NCBI Taxonomy" id="654480"/>
    <lineage>
        <taxon>Eukaryota</taxon>
        <taxon>Fungi</taxon>
        <taxon>Dikarya</taxon>
        <taxon>Ascomycota</taxon>
        <taxon>Pezizomycotina</taxon>
        <taxon>Sordariomycetes</taxon>
        <taxon>Hypocreomycetidae</taxon>
        <taxon>Hypocreales</taxon>
        <taxon>Hypocreaceae</taxon>
        <taxon>Trichoderma</taxon>
    </lineage>
</organism>
<evidence type="ECO:0000313" key="4">
    <source>
        <dbReference type="EMBL" id="KAH6605226.1"/>
    </source>
</evidence>
<dbReference type="InterPro" id="IPR036291">
    <property type="entry name" value="NAD(P)-bd_dom_sf"/>
</dbReference>
<dbReference type="InterPro" id="IPR002347">
    <property type="entry name" value="SDR_fam"/>
</dbReference>
<dbReference type="AlphaFoldDB" id="A0A9P8TS23"/>
<keyword evidence="5" id="KW-1185">Reference proteome</keyword>
<dbReference type="Proteomes" id="UP000827724">
    <property type="component" value="Unassembled WGS sequence"/>
</dbReference>
<accession>A0A9P8TS23</accession>
<evidence type="ECO:0000256" key="2">
    <source>
        <dbReference type="ARBA" id="ARBA00023002"/>
    </source>
</evidence>
<feature type="non-terminal residue" evidence="4">
    <location>
        <position position="1"/>
    </location>
</feature>
<dbReference type="Pfam" id="PF00106">
    <property type="entry name" value="adh_short"/>
    <property type="match status" value="1"/>
</dbReference>
<comment type="caution">
    <text evidence="4">The sequence shown here is derived from an EMBL/GenBank/DDBJ whole genome shotgun (WGS) entry which is preliminary data.</text>
</comment>
<dbReference type="PANTHER" id="PTHR43976">
    <property type="entry name" value="SHORT CHAIN DEHYDROGENASE"/>
    <property type="match status" value="1"/>
</dbReference>
<dbReference type="PRINTS" id="PR00080">
    <property type="entry name" value="SDRFAMILY"/>
</dbReference>
<dbReference type="PANTHER" id="PTHR43976:SF16">
    <property type="entry name" value="SHORT-CHAIN DEHYDROGENASE_REDUCTASE FAMILY PROTEIN"/>
    <property type="match status" value="1"/>
</dbReference>
<evidence type="ECO:0000256" key="3">
    <source>
        <dbReference type="RuleBase" id="RU000363"/>
    </source>
</evidence>